<dbReference type="InterPro" id="IPR036162">
    <property type="entry name" value="Resolvase-like_N_sf"/>
</dbReference>
<dbReference type="RefSeq" id="WP_007918402.1">
    <property type="nucleotide sequence ID" value="NZ_ADVG01000004.1"/>
</dbReference>
<keyword evidence="4" id="KW-1185">Reference proteome</keyword>
<gene>
    <name evidence="3" type="ORF">Krac_1890</name>
</gene>
<dbReference type="Pfam" id="PF02796">
    <property type="entry name" value="HTH_7"/>
    <property type="match status" value="1"/>
</dbReference>
<dbReference type="GO" id="GO:0000150">
    <property type="term" value="F:DNA strand exchange activity"/>
    <property type="evidence" value="ECO:0007669"/>
    <property type="project" value="InterPro"/>
</dbReference>
<comment type="caution">
    <text evidence="3">The sequence shown here is derived from an EMBL/GenBank/DDBJ whole genome shotgun (WGS) entry which is preliminary data.</text>
</comment>
<dbReference type="PROSITE" id="PS51736">
    <property type="entry name" value="RECOMBINASES_3"/>
    <property type="match status" value="1"/>
</dbReference>
<dbReference type="GO" id="GO:0003677">
    <property type="term" value="F:DNA binding"/>
    <property type="evidence" value="ECO:0007669"/>
    <property type="project" value="InterPro"/>
</dbReference>
<evidence type="ECO:0000313" key="3">
    <source>
        <dbReference type="EMBL" id="EFH81190.1"/>
    </source>
</evidence>
<dbReference type="AlphaFoldDB" id="D6U3V2"/>
<dbReference type="EMBL" id="ADVG01000004">
    <property type="protein sequence ID" value="EFH81190.1"/>
    <property type="molecule type" value="Genomic_DNA"/>
</dbReference>
<feature type="domain" description="Resolvase/invertase-type recombinase catalytic" evidence="2">
    <location>
        <begin position="1"/>
        <end position="54"/>
    </location>
</feature>
<dbReference type="Pfam" id="PF00239">
    <property type="entry name" value="Resolvase"/>
    <property type="match status" value="1"/>
</dbReference>
<dbReference type="SUPFAM" id="SSF46689">
    <property type="entry name" value="Homeodomain-like"/>
    <property type="match status" value="1"/>
</dbReference>
<evidence type="ECO:0000259" key="2">
    <source>
        <dbReference type="PROSITE" id="PS51736"/>
    </source>
</evidence>
<dbReference type="InterPro" id="IPR006119">
    <property type="entry name" value="Resolv_N"/>
</dbReference>
<name>D6U3V2_KTERA</name>
<proteinExistence type="inferred from homology"/>
<evidence type="ECO:0000313" key="4">
    <source>
        <dbReference type="Proteomes" id="UP000004508"/>
    </source>
</evidence>
<comment type="similarity">
    <text evidence="1">Belongs to the site-specific recombinase resolvase family.</text>
</comment>
<dbReference type="InParanoid" id="D6U3V2"/>
<evidence type="ECO:0000256" key="1">
    <source>
        <dbReference type="ARBA" id="ARBA00009913"/>
    </source>
</evidence>
<sequence>MAMRQCSRNCIPLLCEEIKSGKLIFHLMGALAEFERDLIRERTNAGLAAAKAKGRKGGRPRKLKTNGKVALAWQMFTDQSHSIPVICTTLGISRATLYRYVKEAEPLT</sequence>
<accession>D6U3V2</accession>
<dbReference type="InterPro" id="IPR006120">
    <property type="entry name" value="Resolvase_HTH_dom"/>
</dbReference>
<dbReference type="FunCoup" id="D6U3V2">
    <property type="interactions" value="160"/>
</dbReference>
<dbReference type="InterPro" id="IPR009057">
    <property type="entry name" value="Homeodomain-like_sf"/>
</dbReference>
<dbReference type="STRING" id="485913.Krac_1890"/>
<dbReference type="Proteomes" id="UP000004508">
    <property type="component" value="Unassembled WGS sequence"/>
</dbReference>
<dbReference type="Gene3D" id="3.40.50.1390">
    <property type="entry name" value="Resolvase, N-terminal catalytic domain"/>
    <property type="match status" value="1"/>
</dbReference>
<dbReference type="eggNOG" id="COG1961">
    <property type="taxonomic scope" value="Bacteria"/>
</dbReference>
<protein>
    <submittedName>
        <fullName evidence="3">Resolvase domain protein</fullName>
    </submittedName>
</protein>
<dbReference type="SUPFAM" id="SSF53041">
    <property type="entry name" value="Resolvase-like"/>
    <property type="match status" value="1"/>
</dbReference>
<organism evidence="3 4">
    <name type="scientific">Ktedonobacter racemifer DSM 44963</name>
    <dbReference type="NCBI Taxonomy" id="485913"/>
    <lineage>
        <taxon>Bacteria</taxon>
        <taxon>Bacillati</taxon>
        <taxon>Chloroflexota</taxon>
        <taxon>Ktedonobacteria</taxon>
        <taxon>Ktedonobacterales</taxon>
        <taxon>Ktedonobacteraceae</taxon>
        <taxon>Ktedonobacter</taxon>
    </lineage>
</organism>
<reference evidence="3 4" key="1">
    <citation type="journal article" date="2011" name="Stand. Genomic Sci.">
        <title>Non-contiguous finished genome sequence and contextual data of the filamentous soil bacterium Ktedonobacter racemifer type strain (SOSP1-21).</title>
        <authorList>
            <person name="Chang Y.J."/>
            <person name="Land M."/>
            <person name="Hauser L."/>
            <person name="Chertkov O."/>
            <person name="Del Rio T.G."/>
            <person name="Nolan M."/>
            <person name="Copeland A."/>
            <person name="Tice H."/>
            <person name="Cheng J.F."/>
            <person name="Lucas S."/>
            <person name="Han C."/>
            <person name="Goodwin L."/>
            <person name="Pitluck S."/>
            <person name="Ivanova N."/>
            <person name="Ovchinikova G."/>
            <person name="Pati A."/>
            <person name="Chen A."/>
            <person name="Palaniappan K."/>
            <person name="Mavromatis K."/>
            <person name="Liolios K."/>
            <person name="Brettin T."/>
            <person name="Fiebig A."/>
            <person name="Rohde M."/>
            <person name="Abt B."/>
            <person name="Goker M."/>
            <person name="Detter J.C."/>
            <person name="Woyke T."/>
            <person name="Bristow J."/>
            <person name="Eisen J.A."/>
            <person name="Markowitz V."/>
            <person name="Hugenholtz P."/>
            <person name="Kyrpides N.C."/>
            <person name="Klenk H.P."/>
            <person name="Lapidus A."/>
        </authorList>
    </citation>
    <scope>NUCLEOTIDE SEQUENCE [LARGE SCALE GENOMIC DNA]</scope>
    <source>
        <strain evidence="4">DSM 44963</strain>
    </source>
</reference>